<name>A0ABW3FGW5_9HYPH</name>
<dbReference type="Gene3D" id="3.30.450.40">
    <property type="match status" value="1"/>
</dbReference>
<dbReference type="PANTHER" id="PTHR43102">
    <property type="entry name" value="SLR1143 PROTEIN"/>
    <property type="match status" value="1"/>
</dbReference>
<proteinExistence type="predicted"/>
<accession>A0ABW3FGW5</accession>
<sequence>MKASGLTDVIVELLKDANRRRVKTSVENITADQDKKLQAIASKAGEIFECPISQVTLLGDQFQTFLVSQGADLSKAPTETSFCAHTLGAEDPVFIVCDATKDERFKSNPFVTGDFHIRFYIGCPIILEDQRIGTICLYDFTAREGITREQSRLLVDLAWDASLVLSRG</sequence>
<reference evidence="3" key="1">
    <citation type="journal article" date="2019" name="Int. J. Syst. Evol. Microbiol.">
        <title>The Global Catalogue of Microorganisms (GCM) 10K type strain sequencing project: providing services to taxonomists for standard genome sequencing and annotation.</title>
        <authorList>
            <consortium name="The Broad Institute Genomics Platform"/>
            <consortium name="The Broad Institute Genome Sequencing Center for Infectious Disease"/>
            <person name="Wu L."/>
            <person name="Ma J."/>
        </authorList>
    </citation>
    <scope>NUCLEOTIDE SEQUENCE [LARGE SCALE GENOMIC DNA]</scope>
    <source>
        <strain evidence="3">CCUG 60023</strain>
    </source>
</reference>
<dbReference type="SUPFAM" id="SSF55781">
    <property type="entry name" value="GAF domain-like"/>
    <property type="match status" value="1"/>
</dbReference>
<feature type="domain" description="GAF" evidence="1">
    <location>
        <begin position="36"/>
        <end position="158"/>
    </location>
</feature>
<dbReference type="PANTHER" id="PTHR43102:SF2">
    <property type="entry name" value="GAF DOMAIN-CONTAINING PROTEIN"/>
    <property type="match status" value="1"/>
</dbReference>
<dbReference type="RefSeq" id="WP_377212712.1">
    <property type="nucleotide sequence ID" value="NZ_JBHTJV010000009.1"/>
</dbReference>
<dbReference type="EMBL" id="JBHTJV010000009">
    <property type="protein sequence ID" value="MFD0916867.1"/>
    <property type="molecule type" value="Genomic_DNA"/>
</dbReference>
<evidence type="ECO:0000259" key="1">
    <source>
        <dbReference type="Pfam" id="PF01590"/>
    </source>
</evidence>
<organism evidence="2 3">
    <name type="scientific">Pseudahrensia aquimaris</name>
    <dbReference type="NCBI Taxonomy" id="744461"/>
    <lineage>
        <taxon>Bacteria</taxon>
        <taxon>Pseudomonadati</taxon>
        <taxon>Pseudomonadota</taxon>
        <taxon>Alphaproteobacteria</taxon>
        <taxon>Hyphomicrobiales</taxon>
        <taxon>Ahrensiaceae</taxon>
        <taxon>Pseudahrensia</taxon>
    </lineage>
</organism>
<comment type="caution">
    <text evidence="2">The sequence shown here is derived from an EMBL/GenBank/DDBJ whole genome shotgun (WGS) entry which is preliminary data.</text>
</comment>
<evidence type="ECO:0000313" key="2">
    <source>
        <dbReference type="EMBL" id="MFD0916867.1"/>
    </source>
</evidence>
<protein>
    <submittedName>
        <fullName evidence="2">GAF domain-containing protein</fullName>
    </submittedName>
</protein>
<dbReference type="InterPro" id="IPR003018">
    <property type="entry name" value="GAF"/>
</dbReference>
<gene>
    <name evidence="2" type="ORF">ACFQ14_10655</name>
</gene>
<dbReference type="Pfam" id="PF01590">
    <property type="entry name" value="GAF"/>
    <property type="match status" value="1"/>
</dbReference>
<keyword evidence="3" id="KW-1185">Reference proteome</keyword>
<evidence type="ECO:0000313" key="3">
    <source>
        <dbReference type="Proteomes" id="UP001597101"/>
    </source>
</evidence>
<dbReference type="InterPro" id="IPR029016">
    <property type="entry name" value="GAF-like_dom_sf"/>
</dbReference>
<dbReference type="Proteomes" id="UP001597101">
    <property type="component" value="Unassembled WGS sequence"/>
</dbReference>